<evidence type="ECO:0000313" key="2">
    <source>
        <dbReference type="Proteomes" id="UP001162992"/>
    </source>
</evidence>
<proteinExistence type="predicted"/>
<comment type="caution">
    <text evidence="1">The sequence shown here is derived from an EMBL/GenBank/DDBJ whole genome shotgun (WGS) entry which is preliminary data.</text>
</comment>
<accession>A0ACC2DUI3</accession>
<protein>
    <submittedName>
        <fullName evidence="1">Uncharacterized protein</fullName>
    </submittedName>
</protein>
<gene>
    <name evidence="1" type="ORF">O6H91_04G018200</name>
</gene>
<reference evidence="2" key="1">
    <citation type="journal article" date="2024" name="Proc. Natl. Acad. Sci. U.S.A.">
        <title>Extraordinary preservation of gene collinearity over three hundred million years revealed in homosporous lycophytes.</title>
        <authorList>
            <person name="Li C."/>
            <person name="Wickell D."/>
            <person name="Kuo L.Y."/>
            <person name="Chen X."/>
            <person name="Nie B."/>
            <person name="Liao X."/>
            <person name="Peng D."/>
            <person name="Ji J."/>
            <person name="Jenkins J."/>
            <person name="Williams M."/>
            <person name="Shu S."/>
            <person name="Plott C."/>
            <person name="Barry K."/>
            <person name="Rajasekar S."/>
            <person name="Grimwood J."/>
            <person name="Han X."/>
            <person name="Sun S."/>
            <person name="Hou Z."/>
            <person name="He W."/>
            <person name="Dai G."/>
            <person name="Sun C."/>
            <person name="Schmutz J."/>
            <person name="Leebens-Mack J.H."/>
            <person name="Li F.W."/>
            <person name="Wang L."/>
        </authorList>
    </citation>
    <scope>NUCLEOTIDE SEQUENCE [LARGE SCALE GENOMIC DNA]</scope>
    <source>
        <strain evidence="2">cv. PW_Plant_1</strain>
    </source>
</reference>
<keyword evidence="2" id="KW-1185">Reference proteome</keyword>
<sequence>MPRGGSTKCSRPVLQLQNGPNTECSLWSRKKSFSNQDQTNSGQSRPLAFLLNQAARAALIRQRGWKILVSRMGTCRKSHKKMCYPVQILNKWRVRTKCSFWKEQISIMQLYGARI</sequence>
<organism evidence="1 2">
    <name type="scientific">Diphasiastrum complanatum</name>
    <name type="common">Issler's clubmoss</name>
    <name type="synonym">Lycopodium complanatum</name>
    <dbReference type="NCBI Taxonomy" id="34168"/>
    <lineage>
        <taxon>Eukaryota</taxon>
        <taxon>Viridiplantae</taxon>
        <taxon>Streptophyta</taxon>
        <taxon>Embryophyta</taxon>
        <taxon>Tracheophyta</taxon>
        <taxon>Lycopodiopsida</taxon>
        <taxon>Lycopodiales</taxon>
        <taxon>Lycopodiaceae</taxon>
        <taxon>Lycopodioideae</taxon>
        <taxon>Diphasiastrum</taxon>
    </lineage>
</organism>
<dbReference type="EMBL" id="CM055095">
    <property type="protein sequence ID" value="KAJ7557956.1"/>
    <property type="molecule type" value="Genomic_DNA"/>
</dbReference>
<evidence type="ECO:0000313" key="1">
    <source>
        <dbReference type="EMBL" id="KAJ7557956.1"/>
    </source>
</evidence>
<name>A0ACC2DUI3_DIPCM</name>
<dbReference type="Proteomes" id="UP001162992">
    <property type="component" value="Chromosome 4"/>
</dbReference>